<evidence type="ECO:0000313" key="2">
    <source>
        <dbReference type="Proteomes" id="UP001154272"/>
    </source>
</evidence>
<dbReference type="Pfam" id="PF13318">
    <property type="entry name" value="AtzG-like"/>
    <property type="match status" value="1"/>
</dbReference>
<name>A0ABM9HJV7_9PROT</name>
<proteinExistence type="predicted"/>
<accession>A0ABM9HJV7</accession>
<dbReference type="EMBL" id="CAMXCH010000001">
    <property type="protein sequence ID" value="CAI3929032.1"/>
    <property type="molecule type" value="Genomic_DNA"/>
</dbReference>
<reference evidence="1" key="1">
    <citation type="submission" date="2022-10" db="EMBL/GenBank/DDBJ databases">
        <authorList>
            <person name="Botero Cardona J."/>
        </authorList>
    </citation>
    <scope>NUCLEOTIDE SEQUENCE</scope>
    <source>
        <strain evidence="1">R-83534</strain>
    </source>
</reference>
<protein>
    <submittedName>
        <fullName evidence="1">Uncharacterized protein</fullName>
    </submittedName>
</protein>
<organism evidence="1 2">
    <name type="scientific">Commensalibacter papalotli</name>
    <name type="common">ex Botero et al. 2024</name>
    <dbReference type="NCBI Taxonomy" id="2972766"/>
    <lineage>
        <taxon>Bacteria</taxon>
        <taxon>Pseudomonadati</taxon>
        <taxon>Pseudomonadota</taxon>
        <taxon>Alphaproteobacteria</taxon>
        <taxon>Acetobacterales</taxon>
        <taxon>Acetobacteraceae</taxon>
    </lineage>
</organism>
<comment type="caution">
    <text evidence="1">The sequence shown here is derived from an EMBL/GenBank/DDBJ whole genome shotgun (WGS) entry which is preliminary data.</text>
</comment>
<dbReference type="Proteomes" id="UP001154272">
    <property type="component" value="Unassembled WGS sequence"/>
</dbReference>
<sequence>MKDDLLYHALEQLSESILLSIPEQCKEGVLKNTKILHDYSQLIHQFKIPEIKENG</sequence>
<gene>
    <name evidence="1" type="ORF">R83534S58_LOCUS414</name>
</gene>
<dbReference type="InterPro" id="IPR025148">
    <property type="entry name" value="AtzG-like"/>
</dbReference>
<dbReference type="RefSeq" id="WP_282023253.1">
    <property type="nucleotide sequence ID" value="NZ_CAMXCH010000001.1"/>
</dbReference>
<evidence type="ECO:0000313" key="1">
    <source>
        <dbReference type="EMBL" id="CAI3929032.1"/>
    </source>
</evidence>
<keyword evidence="2" id="KW-1185">Reference proteome</keyword>